<dbReference type="PANTHER" id="PTHR33223:SF11">
    <property type="entry name" value="ELEMENT PROTEIN, PUTATIVE-RELATED"/>
    <property type="match status" value="1"/>
</dbReference>
<evidence type="ECO:0000259" key="2">
    <source>
        <dbReference type="Pfam" id="PF03732"/>
    </source>
</evidence>
<dbReference type="Proteomes" id="UP000634136">
    <property type="component" value="Unassembled WGS sequence"/>
</dbReference>
<name>A0A834XJ57_9FABA</name>
<dbReference type="Pfam" id="PF03732">
    <property type="entry name" value="Retrotrans_gag"/>
    <property type="match status" value="1"/>
</dbReference>
<gene>
    <name evidence="3" type="ORF">G2W53_001163</name>
</gene>
<feature type="compositionally biased region" description="Polar residues" evidence="1">
    <location>
        <begin position="37"/>
        <end position="46"/>
    </location>
</feature>
<feature type="compositionally biased region" description="Basic residues" evidence="1">
    <location>
        <begin position="1"/>
        <end position="14"/>
    </location>
</feature>
<dbReference type="AlphaFoldDB" id="A0A834XJ57"/>
<protein>
    <recommendedName>
        <fullName evidence="2">Retrotransposon gag domain-containing protein</fullName>
    </recommendedName>
</protein>
<accession>A0A834XJ57</accession>
<reference evidence="3" key="1">
    <citation type="submission" date="2020-09" db="EMBL/GenBank/DDBJ databases">
        <title>Genome-Enabled Discovery of Anthraquinone Biosynthesis in Senna tora.</title>
        <authorList>
            <person name="Kang S.-H."/>
            <person name="Pandey R.P."/>
            <person name="Lee C.-M."/>
            <person name="Sim J.-S."/>
            <person name="Jeong J.-T."/>
            <person name="Choi B.-S."/>
            <person name="Jung M."/>
            <person name="Ginzburg D."/>
            <person name="Zhao K."/>
            <person name="Won S.Y."/>
            <person name="Oh T.-J."/>
            <person name="Yu Y."/>
            <person name="Kim N.-H."/>
            <person name="Lee O.R."/>
            <person name="Lee T.-H."/>
            <person name="Bashyal P."/>
            <person name="Kim T.-S."/>
            <person name="Lee W.-H."/>
            <person name="Kawkins C."/>
            <person name="Kim C.-K."/>
            <person name="Kim J.S."/>
            <person name="Ahn B.O."/>
            <person name="Rhee S.Y."/>
            <person name="Sohng J.K."/>
        </authorList>
    </citation>
    <scope>NUCLEOTIDE SEQUENCE</scope>
    <source>
        <tissue evidence="3">Leaf</tissue>
    </source>
</reference>
<keyword evidence="4" id="KW-1185">Reference proteome</keyword>
<sequence length="283" mass="32212">MPRDKKKKKKKKKKVVEISPPIVRERKRRGRAISHSPIRSSTTPSSLESIHSEEAEMAEQNNLNLSDYATPKLDGLLFPFSLGNKAKVWLQSLQEGLIFTWEGLDQQFLTKYFPPGKTAKLRNDITLFVHFDNESLYEACERFKDLLRRCGALMSKPVDDTYTLLETMSSNNHQWHSDRNVHARVAGIHDYDMFASLSSQIAALTKEVKSFGIQGAVKTVSPFVQPCENCGESNTSEQCPLVLESVQYMNFKNLIPTVYNFHRTVLPQRAPLPPSRKRLDSPS</sequence>
<proteinExistence type="predicted"/>
<feature type="domain" description="Retrotransposon gag" evidence="2">
    <location>
        <begin position="77"/>
        <end position="155"/>
    </location>
</feature>
<comment type="caution">
    <text evidence="3">The sequence shown here is derived from an EMBL/GenBank/DDBJ whole genome shotgun (WGS) entry which is preliminary data.</text>
</comment>
<evidence type="ECO:0000313" key="3">
    <source>
        <dbReference type="EMBL" id="KAF7844258.1"/>
    </source>
</evidence>
<organism evidence="3 4">
    <name type="scientific">Senna tora</name>
    <dbReference type="NCBI Taxonomy" id="362788"/>
    <lineage>
        <taxon>Eukaryota</taxon>
        <taxon>Viridiplantae</taxon>
        <taxon>Streptophyta</taxon>
        <taxon>Embryophyta</taxon>
        <taxon>Tracheophyta</taxon>
        <taxon>Spermatophyta</taxon>
        <taxon>Magnoliopsida</taxon>
        <taxon>eudicotyledons</taxon>
        <taxon>Gunneridae</taxon>
        <taxon>Pentapetalae</taxon>
        <taxon>rosids</taxon>
        <taxon>fabids</taxon>
        <taxon>Fabales</taxon>
        <taxon>Fabaceae</taxon>
        <taxon>Caesalpinioideae</taxon>
        <taxon>Cassia clade</taxon>
        <taxon>Senna</taxon>
    </lineage>
</organism>
<dbReference type="OrthoDB" id="1305902at2759"/>
<feature type="region of interest" description="Disordered" evidence="1">
    <location>
        <begin position="1"/>
        <end position="46"/>
    </location>
</feature>
<dbReference type="InterPro" id="IPR005162">
    <property type="entry name" value="Retrotrans_gag_dom"/>
</dbReference>
<evidence type="ECO:0000256" key="1">
    <source>
        <dbReference type="SAM" id="MobiDB-lite"/>
    </source>
</evidence>
<evidence type="ECO:0000313" key="4">
    <source>
        <dbReference type="Proteomes" id="UP000634136"/>
    </source>
</evidence>
<dbReference type="PANTHER" id="PTHR33223">
    <property type="entry name" value="CCHC-TYPE DOMAIN-CONTAINING PROTEIN"/>
    <property type="match status" value="1"/>
</dbReference>
<dbReference type="EMBL" id="JAAIUW010000001">
    <property type="protein sequence ID" value="KAF7844258.1"/>
    <property type="molecule type" value="Genomic_DNA"/>
</dbReference>